<evidence type="ECO:0000256" key="5">
    <source>
        <dbReference type="SAM" id="Phobius"/>
    </source>
</evidence>
<evidence type="ECO:0000259" key="6">
    <source>
        <dbReference type="PROSITE" id="PS50850"/>
    </source>
</evidence>
<dbReference type="GeneID" id="81354370"/>
<feature type="transmembrane region" description="Helical" evidence="5">
    <location>
        <begin position="193"/>
        <end position="212"/>
    </location>
</feature>
<keyword evidence="3 5" id="KW-1133">Transmembrane helix</keyword>
<dbReference type="GO" id="GO:0005886">
    <property type="term" value="C:plasma membrane"/>
    <property type="evidence" value="ECO:0007669"/>
    <property type="project" value="TreeGrafter"/>
</dbReference>
<dbReference type="InterPro" id="IPR011701">
    <property type="entry name" value="MFS"/>
</dbReference>
<proteinExistence type="predicted"/>
<dbReference type="GO" id="GO:0022857">
    <property type="term" value="F:transmembrane transporter activity"/>
    <property type="evidence" value="ECO:0007669"/>
    <property type="project" value="InterPro"/>
</dbReference>
<feature type="non-terminal residue" evidence="7">
    <location>
        <position position="544"/>
    </location>
</feature>
<evidence type="ECO:0000256" key="4">
    <source>
        <dbReference type="ARBA" id="ARBA00023136"/>
    </source>
</evidence>
<dbReference type="InterPro" id="IPR036259">
    <property type="entry name" value="MFS_trans_sf"/>
</dbReference>
<dbReference type="InterPro" id="IPR020846">
    <property type="entry name" value="MFS_dom"/>
</dbReference>
<reference evidence="7" key="2">
    <citation type="journal article" date="2023" name="IMA Fungus">
        <title>Comparative genomic study of the Penicillium genus elucidates a diverse pangenome and 15 lateral gene transfer events.</title>
        <authorList>
            <person name="Petersen C."/>
            <person name="Sorensen T."/>
            <person name="Nielsen M.R."/>
            <person name="Sondergaard T.E."/>
            <person name="Sorensen J.L."/>
            <person name="Fitzpatrick D.A."/>
            <person name="Frisvad J.C."/>
            <person name="Nielsen K.L."/>
        </authorList>
    </citation>
    <scope>NUCLEOTIDE SEQUENCE</scope>
    <source>
        <strain evidence="7">IBT 30761</strain>
    </source>
</reference>
<keyword evidence="4 5" id="KW-0472">Membrane</keyword>
<feature type="transmembrane region" description="Helical" evidence="5">
    <location>
        <begin position="224"/>
        <end position="244"/>
    </location>
</feature>
<dbReference type="Gene3D" id="1.20.1250.20">
    <property type="entry name" value="MFS general substrate transporter like domains"/>
    <property type="match status" value="1"/>
</dbReference>
<dbReference type="Pfam" id="PF07690">
    <property type="entry name" value="MFS_1"/>
    <property type="match status" value="1"/>
</dbReference>
<sequence length="544" mass="60294">SRRNLEDSEFALPRKIPAFIESTLPRSRTIFSKSFPFANMEDSKESISLALSENPVASRDPRFEVTWKSEEGQNPRTWPVWYRSFIVASMSFSTTIIALQETKHILTHRMTSVIYTTMYTSGIEGMQEAFNISSEIVVLLGLTTNLFGLAIGSVVLSSLSEIYGRRPVYLVSVLLFGILILPVALAQNIEAVLISRFFGGFFGGVMISSAPGSVTDVTDDRYRALALSCWSLGTMNGPVLGPIIGGFVYQYLGWRWINWLVLICTGLSLSLMFIVKETYAPALLRKRTEKLKQETGDLRLWCRYDHEESGFQMLKTNLIRPVRMIVSEPICVFWNLYVGIVYAVLFLCFVAYPIVFQQHRGWSPGFAGLSYCGIGVGTAIAVMLEPLIRRIIAMHPKDPRTGRPAPEAAVIAVCIGGVLIPIGELWFAWSAKPTIHWICPIMAGLPFGLGNGLTFIYATNYLAGSYTVYAASALAGNSIIRYGLAGVLPLAGAKMYVTLGANWAGTMLALIELVLIPIPFFFYKYGHKIRLRSPMIVKGVISNH</sequence>
<dbReference type="PANTHER" id="PTHR23502:SF12">
    <property type="entry name" value="MULTIDRUG TRANSPORTER, PUTATIVE (AFU_ORTHOLOGUE AFUA_1G06440)-RELATED"/>
    <property type="match status" value="1"/>
</dbReference>
<name>A0A9W9KLX0_9EURO</name>
<feature type="transmembrane region" description="Helical" evidence="5">
    <location>
        <begin position="136"/>
        <end position="156"/>
    </location>
</feature>
<feature type="transmembrane region" description="Helical" evidence="5">
    <location>
        <begin position="256"/>
        <end position="275"/>
    </location>
</feature>
<dbReference type="PANTHER" id="PTHR23502">
    <property type="entry name" value="MAJOR FACILITATOR SUPERFAMILY"/>
    <property type="match status" value="1"/>
</dbReference>
<dbReference type="EMBL" id="JAPQKI010000003">
    <property type="protein sequence ID" value="KAJ5110252.1"/>
    <property type="molecule type" value="Genomic_DNA"/>
</dbReference>
<gene>
    <name evidence="7" type="ORF">N7532_002897</name>
</gene>
<protein>
    <recommendedName>
        <fullName evidence="6">Major facilitator superfamily (MFS) profile domain-containing protein</fullName>
    </recommendedName>
</protein>
<dbReference type="FunFam" id="1.20.1250.20:FF:000011">
    <property type="entry name" value="MFS multidrug transporter, putative"/>
    <property type="match status" value="1"/>
</dbReference>
<evidence type="ECO:0000256" key="1">
    <source>
        <dbReference type="ARBA" id="ARBA00004141"/>
    </source>
</evidence>
<reference evidence="7" key="1">
    <citation type="submission" date="2022-11" db="EMBL/GenBank/DDBJ databases">
        <authorList>
            <person name="Petersen C."/>
        </authorList>
    </citation>
    <scope>NUCLEOTIDE SEQUENCE</scope>
    <source>
        <strain evidence="7">IBT 30761</strain>
    </source>
</reference>
<comment type="caution">
    <text evidence="7">The sequence shown here is derived from an EMBL/GenBank/DDBJ whole genome shotgun (WGS) entry which is preliminary data.</text>
</comment>
<feature type="transmembrane region" description="Helical" evidence="5">
    <location>
        <begin position="366"/>
        <end position="388"/>
    </location>
</feature>
<organism evidence="7 8">
    <name type="scientific">Penicillium argentinense</name>
    <dbReference type="NCBI Taxonomy" id="1131581"/>
    <lineage>
        <taxon>Eukaryota</taxon>
        <taxon>Fungi</taxon>
        <taxon>Dikarya</taxon>
        <taxon>Ascomycota</taxon>
        <taxon>Pezizomycotina</taxon>
        <taxon>Eurotiomycetes</taxon>
        <taxon>Eurotiomycetidae</taxon>
        <taxon>Eurotiales</taxon>
        <taxon>Aspergillaceae</taxon>
        <taxon>Penicillium</taxon>
    </lineage>
</organism>
<evidence type="ECO:0000256" key="3">
    <source>
        <dbReference type="ARBA" id="ARBA00022989"/>
    </source>
</evidence>
<feature type="transmembrane region" description="Helical" evidence="5">
    <location>
        <begin position="330"/>
        <end position="354"/>
    </location>
</feature>
<feature type="transmembrane region" description="Helical" evidence="5">
    <location>
        <begin position="168"/>
        <end position="187"/>
    </location>
</feature>
<evidence type="ECO:0000313" key="7">
    <source>
        <dbReference type="EMBL" id="KAJ5110252.1"/>
    </source>
</evidence>
<dbReference type="OrthoDB" id="3365399at2759"/>
<feature type="domain" description="Major facilitator superfamily (MFS) profile" evidence="6">
    <location>
        <begin position="96"/>
        <end position="544"/>
    </location>
</feature>
<feature type="transmembrane region" description="Helical" evidence="5">
    <location>
        <begin position="408"/>
        <end position="429"/>
    </location>
</feature>
<keyword evidence="8" id="KW-1185">Reference proteome</keyword>
<feature type="transmembrane region" description="Helical" evidence="5">
    <location>
        <begin position="435"/>
        <end position="458"/>
    </location>
</feature>
<evidence type="ECO:0000256" key="2">
    <source>
        <dbReference type="ARBA" id="ARBA00022692"/>
    </source>
</evidence>
<dbReference type="CDD" id="cd17323">
    <property type="entry name" value="MFS_Tpo1_MDR_like"/>
    <property type="match status" value="1"/>
</dbReference>
<accession>A0A9W9KLX0</accession>
<dbReference type="RefSeq" id="XP_056478363.1">
    <property type="nucleotide sequence ID" value="XM_056615391.1"/>
</dbReference>
<dbReference type="SUPFAM" id="SSF103473">
    <property type="entry name" value="MFS general substrate transporter"/>
    <property type="match status" value="1"/>
</dbReference>
<dbReference type="AlphaFoldDB" id="A0A9W9KLX0"/>
<dbReference type="Proteomes" id="UP001149074">
    <property type="component" value="Unassembled WGS sequence"/>
</dbReference>
<feature type="transmembrane region" description="Helical" evidence="5">
    <location>
        <begin position="503"/>
        <end position="523"/>
    </location>
</feature>
<evidence type="ECO:0000313" key="8">
    <source>
        <dbReference type="Proteomes" id="UP001149074"/>
    </source>
</evidence>
<dbReference type="PROSITE" id="PS50850">
    <property type="entry name" value="MFS"/>
    <property type="match status" value="1"/>
</dbReference>
<keyword evidence="2 5" id="KW-0812">Transmembrane</keyword>
<comment type="subcellular location">
    <subcellularLocation>
        <location evidence="1">Membrane</location>
        <topology evidence="1">Multi-pass membrane protein</topology>
    </subcellularLocation>
</comment>